<dbReference type="Gene3D" id="1.20.1050.10">
    <property type="match status" value="1"/>
</dbReference>
<dbReference type="Gene3D" id="3.40.30.110">
    <property type="match status" value="1"/>
</dbReference>
<accession>A0A8S0XL26</accession>
<evidence type="ECO:0000259" key="1">
    <source>
        <dbReference type="PROSITE" id="PS50404"/>
    </source>
</evidence>
<dbReference type="SUPFAM" id="SSF52833">
    <property type="entry name" value="Thioredoxin-like"/>
    <property type="match status" value="1"/>
</dbReference>
<gene>
    <name evidence="2" type="ORF">AAE3_LOCUS2518</name>
</gene>
<dbReference type="PANTHER" id="PTHR12782:SF5">
    <property type="entry name" value="PROSTAGLANDIN E SYNTHASE 2"/>
    <property type="match status" value="1"/>
</dbReference>
<evidence type="ECO:0000313" key="3">
    <source>
        <dbReference type="Proteomes" id="UP000467700"/>
    </source>
</evidence>
<dbReference type="CDD" id="cd00299">
    <property type="entry name" value="GST_C_family"/>
    <property type="match status" value="1"/>
</dbReference>
<dbReference type="SUPFAM" id="SSF47616">
    <property type="entry name" value="GST C-terminal domain-like"/>
    <property type="match status" value="1"/>
</dbReference>
<dbReference type="GO" id="GO:0005739">
    <property type="term" value="C:mitochondrion"/>
    <property type="evidence" value="ECO:0007669"/>
    <property type="project" value="TreeGrafter"/>
</dbReference>
<evidence type="ECO:0000313" key="2">
    <source>
        <dbReference type="EMBL" id="CAA7259727.1"/>
    </source>
</evidence>
<organism evidence="2 3">
    <name type="scientific">Cyclocybe aegerita</name>
    <name type="common">Black poplar mushroom</name>
    <name type="synonym">Agrocybe aegerita</name>
    <dbReference type="NCBI Taxonomy" id="1973307"/>
    <lineage>
        <taxon>Eukaryota</taxon>
        <taxon>Fungi</taxon>
        <taxon>Dikarya</taxon>
        <taxon>Basidiomycota</taxon>
        <taxon>Agaricomycotina</taxon>
        <taxon>Agaricomycetes</taxon>
        <taxon>Agaricomycetidae</taxon>
        <taxon>Agaricales</taxon>
        <taxon>Agaricineae</taxon>
        <taxon>Bolbitiaceae</taxon>
        <taxon>Cyclocybe</taxon>
    </lineage>
</organism>
<dbReference type="PROSITE" id="PS50404">
    <property type="entry name" value="GST_NTER"/>
    <property type="match status" value="1"/>
</dbReference>
<keyword evidence="3" id="KW-1185">Reference proteome</keyword>
<protein>
    <recommendedName>
        <fullName evidence="1">GST N-terminal domain-containing protein</fullName>
    </recommendedName>
</protein>
<dbReference type="EMBL" id="CACVBS010000028">
    <property type="protein sequence ID" value="CAA7259727.1"/>
    <property type="molecule type" value="Genomic_DNA"/>
</dbReference>
<dbReference type="InterPro" id="IPR036282">
    <property type="entry name" value="Glutathione-S-Trfase_C_sf"/>
</dbReference>
<dbReference type="OrthoDB" id="202840at2759"/>
<dbReference type="AlphaFoldDB" id="A0A8S0XL26"/>
<dbReference type="InterPro" id="IPR058268">
    <property type="entry name" value="DUF7962"/>
</dbReference>
<dbReference type="Pfam" id="PF25907">
    <property type="entry name" value="DUF7962"/>
    <property type="match status" value="1"/>
</dbReference>
<sequence length="335" mass="36925">MSTPPVILYRYDASPFSHKIDNALTVKGIPHEKVNVSPMLPRPEITDALGITYRRIPILAIGNDVYCDTSLITSVLERRFPTSKGYHSLFPARKNGGSTDTGLVKAISKFYADSVLFAPASSLLPWDKIPEPFLKDRSALRGSPLNPKAIAAARPLSETFLSSNMLLIEEQLSDSRDWLFDTESPSLADISIHFVFAWARSFKGTEVLFDSNKNSHTVKWLDRVNDFLKKQRASQKAPTKLHGADAASKIVAGSHESYEIVGFDALEASRLGVKLGDTVQVAPEDTGRNYPTVGKLVALNREELVLEVQGNKGLIRCHFPRLGFFVKQASASAKL</sequence>
<dbReference type="InterPro" id="IPR004045">
    <property type="entry name" value="Glutathione_S-Trfase_N"/>
</dbReference>
<dbReference type="InterPro" id="IPR036249">
    <property type="entry name" value="Thioredoxin-like_sf"/>
</dbReference>
<dbReference type="Pfam" id="PF13417">
    <property type="entry name" value="GST_N_3"/>
    <property type="match status" value="1"/>
</dbReference>
<dbReference type="Proteomes" id="UP000467700">
    <property type="component" value="Unassembled WGS sequence"/>
</dbReference>
<feature type="domain" description="GST N-terminal" evidence="1">
    <location>
        <begin position="4"/>
        <end position="84"/>
    </location>
</feature>
<comment type="caution">
    <text evidence="2">The sequence shown here is derived from an EMBL/GenBank/DDBJ whole genome shotgun (WGS) entry which is preliminary data.</text>
</comment>
<proteinExistence type="predicted"/>
<reference evidence="2 3" key="1">
    <citation type="submission" date="2020-01" db="EMBL/GenBank/DDBJ databases">
        <authorList>
            <person name="Gupta K D."/>
        </authorList>
    </citation>
    <scope>NUCLEOTIDE SEQUENCE [LARGE SCALE GENOMIC DNA]</scope>
</reference>
<dbReference type="PANTHER" id="PTHR12782">
    <property type="entry name" value="MICROSOMAL PROSTAGLANDIN E SYNTHASE-2"/>
    <property type="match status" value="1"/>
</dbReference>
<name>A0A8S0XL26_CYCAE</name>